<evidence type="ECO:0000259" key="16">
    <source>
        <dbReference type="SMART" id="SM01062"/>
    </source>
</evidence>
<evidence type="ECO:0000256" key="11">
    <source>
        <dbReference type="ARBA" id="ARBA00023136"/>
    </source>
</evidence>
<dbReference type="GO" id="GO:0007268">
    <property type="term" value="P:chemical synaptic transmission"/>
    <property type="evidence" value="ECO:0007669"/>
    <property type="project" value="TreeGrafter"/>
</dbReference>
<dbReference type="PANTHER" id="PTHR45628">
    <property type="entry name" value="VOLTAGE-DEPENDENT CALCIUM CHANNEL TYPE A SUBUNIT ALPHA-1"/>
    <property type="match status" value="1"/>
</dbReference>
<dbReference type="GO" id="GO:0045202">
    <property type="term" value="C:synapse"/>
    <property type="evidence" value="ECO:0007669"/>
    <property type="project" value="GOC"/>
</dbReference>
<evidence type="ECO:0000256" key="10">
    <source>
        <dbReference type="ARBA" id="ARBA00023065"/>
    </source>
</evidence>
<dbReference type="EMBL" id="CAJFCJ010000019">
    <property type="protein sequence ID" value="CAD5123101.1"/>
    <property type="molecule type" value="Genomic_DNA"/>
</dbReference>
<feature type="compositionally biased region" description="Polar residues" evidence="14">
    <location>
        <begin position="454"/>
        <end position="465"/>
    </location>
</feature>
<keyword evidence="18" id="KW-1185">Reference proteome</keyword>
<reference evidence="17 18" key="1">
    <citation type="submission" date="2020-08" db="EMBL/GenBank/DDBJ databases">
        <authorList>
            <person name="Hejnol A."/>
        </authorList>
    </citation>
    <scope>NUCLEOTIDE SEQUENCE [LARGE SCALE GENOMIC DNA]</scope>
</reference>
<keyword evidence="5 15" id="KW-0812">Transmembrane</keyword>
<proteinExistence type="predicted"/>
<evidence type="ECO:0000256" key="4">
    <source>
        <dbReference type="ARBA" id="ARBA00022673"/>
    </source>
</evidence>
<keyword evidence="3" id="KW-0109">Calcium transport</keyword>
<dbReference type="InterPro" id="IPR014873">
    <property type="entry name" value="VDCC_a1su_IQ"/>
</dbReference>
<dbReference type="Pfam" id="PF16905">
    <property type="entry name" value="GPHH"/>
    <property type="match status" value="1"/>
</dbReference>
<dbReference type="GO" id="GO:0005891">
    <property type="term" value="C:voltage-gated calcium channel complex"/>
    <property type="evidence" value="ECO:0007669"/>
    <property type="project" value="TreeGrafter"/>
</dbReference>
<evidence type="ECO:0000256" key="15">
    <source>
        <dbReference type="SAM" id="Phobius"/>
    </source>
</evidence>
<comment type="caution">
    <text evidence="17">The sequence shown here is derived from an EMBL/GenBank/DDBJ whole genome shotgun (WGS) entry which is preliminary data.</text>
</comment>
<keyword evidence="4" id="KW-0107">Calcium channel</keyword>
<dbReference type="PANTHER" id="PTHR45628:SF7">
    <property type="entry name" value="VOLTAGE-DEPENDENT CALCIUM CHANNEL TYPE A SUBUNIT ALPHA-1"/>
    <property type="match status" value="1"/>
</dbReference>
<evidence type="ECO:0000256" key="14">
    <source>
        <dbReference type="SAM" id="MobiDB-lite"/>
    </source>
</evidence>
<organism evidence="17 18">
    <name type="scientific">Dimorphilus gyrociliatus</name>
    <dbReference type="NCBI Taxonomy" id="2664684"/>
    <lineage>
        <taxon>Eukaryota</taxon>
        <taxon>Metazoa</taxon>
        <taxon>Spiralia</taxon>
        <taxon>Lophotrochozoa</taxon>
        <taxon>Annelida</taxon>
        <taxon>Polychaeta</taxon>
        <taxon>Polychaeta incertae sedis</taxon>
        <taxon>Dinophilidae</taxon>
        <taxon>Dimorphilus</taxon>
    </lineage>
</organism>
<evidence type="ECO:0000256" key="3">
    <source>
        <dbReference type="ARBA" id="ARBA00022568"/>
    </source>
</evidence>
<dbReference type="Pfam" id="PF00520">
    <property type="entry name" value="Ion_trans"/>
    <property type="match status" value="1"/>
</dbReference>
<keyword evidence="7" id="KW-0106">Calcium</keyword>
<keyword evidence="10" id="KW-0406">Ion transport</keyword>
<dbReference type="AlphaFoldDB" id="A0A7I8W3G3"/>
<feature type="transmembrane region" description="Helical" evidence="15">
    <location>
        <begin position="33"/>
        <end position="57"/>
    </location>
</feature>
<sequence length="554" mass="62335">MSGKPCDEKAIKNITCTDSACQTSTMTCGLDIAVPYFITFIFLCSFLMLNLFVAVIMDNFDYLTRDSSILGPHHLDEYIRVWAEKDPAACGRIHYTLMYDMLRNMEPPVGFGKKCPYRLAYRKLIRMNMPVAEDGTVHFTTTLFALIRESLSIKMGPGKEMDRKDEELRETIPRLWPIQAKKMLCLLVPLNEELSQQKMTVGKIYAGLLIVENWKVNKQNQAKGTRPPSFVNRLMGVMKTSLSRSNQSLDSTHSDIENGYRAENSAQRRKVDEGVTYKREGYEMRDVSNRGRLHEERGQRRTAVLRSEIPIANSTHAPPVGFTRNELNDNVQRIRVTNTVAPPVALGGIGSMFSNITKSASSALNNILSLQQKQQYHQQHPSPSNYHQHQAHPIPPNINHPPPPLPPSRSASPRDIGFSSAVSDIVDQAHNIASADRRGRYNKPKGRDDPRQHASMTSPTMSASLSREIISDEYRGTTNLTDRSRSPSPGDLNRRRLPAVPPLAKPTTLRLDPQPQRLVLSPNSMNFPRLSPSPTHFIISTVNAHSESDDEDWC</sequence>
<dbReference type="InterPro" id="IPR005821">
    <property type="entry name" value="Ion_trans_dom"/>
</dbReference>
<evidence type="ECO:0000313" key="18">
    <source>
        <dbReference type="Proteomes" id="UP000549394"/>
    </source>
</evidence>
<dbReference type="Gene3D" id="6.10.250.2180">
    <property type="match status" value="1"/>
</dbReference>
<name>A0A7I8W3G3_9ANNE</name>
<gene>
    <name evidence="17" type="ORF">DGYR_LOCUS10819</name>
</gene>
<dbReference type="GO" id="GO:0008331">
    <property type="term" value="F:high voltage-gated calcium channel activity"/>
    <property type="evidence" value="ECO:0007669"/>
    <property type="project" value="TreeGrafter"/>
</dbReference>
<dbReference type="InterPro" id="IPR031649">
    <property type="entry name" value="GPHH_dom"/>
</dbReference>
<dbReference type="Proteomes" id="UP000549394">
    <property type="component" value="Unassembled WGS sequence"/>
</dbReference>
<dbReference type="InterPro" id="IPR050599">
    <property type="entry name" value="VDCC_alpha-1_subunit"/>
</dbReference>
<accession>A0A7I8W3G3</accession>
<evidence type="ECO:0000256" key="1">
    <source>
        <dbReference type="ARBA" id="ARBA00004141"/>
    </source>
</evidence>
<feature type="region of interest" description="Disordered" evidence="14">
    <location>
        <begin position="372"/>
        <end position="416"/>
    </location>
</feature>
<evidence type="ECO:0000256" key="9">
    <source>
        <dbReference type="ARBA" id="ARBA00022989"/>
    </source>
</evidence>
<dbReference type="GO" id="GO:0098703">
    <property type="term" value="P:calcium ion import across plasma membrane"/>
    <property type="evidence" value="ECO:0007669"/>
    <property type="project" value="TreeGrafter"/>
</dbReference>
<keyword evidence="2" id="KW-0813">Transport</keyword>
<evidence type="ECO:0000256" key="7">
    <source>
        <dbReference type="ARBA" id="ARBA00022837"/>
    </source>
</evidence>
<comment type="subcellular location">
    <subcellularLocation>
        <location evidence="1">Membrane</location>
        <topology evidence="1">Multi-pass membrane protein</topology>
    </subcellularLocation>
</comment>
<keyword evidence="12" id="KW-0325">Glycoprotein</keyword>
<dbReference type="SMART" id="SM01062">
    <property type="entry name" value="Ca_chan_IQ"/>
    <property type="match status" value="1"/>
</dbReference>
<evidence type="ECO:0000256" key="12">
    <source>
        <dbReference type="ARBA" id="ARBA00023180"/>
    </source>
</evidence>
<keyword evidence="13" id="KW-0407">Ion channel</keyword>
<evidence type="ECO:0000256" key="8">
    <source>
        <dbReference type="ARBA" id="ARBA00022882"/>
    </source>
</evidence>
<dbReference type="Gene3D" id="1.10.287.70">
    <property type="match status" value="1"/>
</dbReference>
<evidence type="ECO:0000256" key="6">
    <source>
        <dbReference type="ARBA" id="ARBA00022737"/>
    </source>
</evidence>
<evidence type="ECO:0000256" key="2">
    <source>
        <dbReference type="ARBA" id="ARBA00022448"/>
    </source>
</evidence>
<dbReference type="Pfam" id="PF08763">
    <property type="entry name" value="Ca_chan_IQ"/>
    <property type="match status" value="1"/>
</dbReference>
<feature type="compositionally biased region" description="Basic and acidic residues" evidence="14">
    <location>
        <begin position="435"/>
        <end position="452"/>
    </location>
</feature>
<keyword evidence="8" id="KW-0851">Voltage-gated channel</keyword>
<feature type="domain" description="Voltage-dependent calcium channel alpha-1 subunit IQ" evidence="16">
    <location>
        <begin position="196"/>
        <end position="230"/>
    </location>
</feature>
<evidence type="ECO:0000256" key="13">
    <source>
        <dbReference type="ARBA" id="ARBA00023303"/>
    </source>
</evidence>
<keyword evidence="9 15" id="KW-1133">Transmembrane helix</keyword>
<keyword evidence="6" id="KW-0677">Repeat</keyword>
<dbReference type="OrthoDB" id="416585at2759"/>
<evidence type="ECO:0000256" key="5">
    <source>
        <dbReference type="ARBA" id="ARBA00022692"/>
    </source>
</evidence>
<evidence type="ECO:0000313" key="17">
    <source>
        <dbReference type="EMBL" id="CAD5123101.1"/>
    </source>
</evidence>
<keyword evidence="11 15" id="KW-0472">Membrane</keyword>
<dbReference type="FunFam" id="1.10.238.10:FF:000063">
    <property type="entry name" value="Voltage-dependent N-type calcium channel subunit alpha"/>
    <property type="match status" value="1"/>
</dbReference>
<feature type="compositionally biased region" description="Pro residues" evidence="14">
    <location>
        <begin position="393"/>
        <end position="407"/>
    </location>
</feature>
<protein>
    <submittedName>
        <fullName evidence="17">DgyrCDS11475</fullName>
    </submittedName>
</protein>
<feature type="region of interest" description="Disordered" evidence="14">
    <location>
        <begin position="431"/>
        <end position="509"/>
    </location>
</feature>